<dbReference type="AlphaFoldDB" id="A0A0G1W7K2"/>
<evidence type="ECO:0000256" key="2">
    <source>
        <dbReference type="ARBA" id="ARBA00022603"/>
    </source>
</evidence>
<sequence>MSTYTPAYSKHSGWMQAVQEEITQTYDVVLFQPKTGIYDFLDWGRMPIGLLSVATPPYRKGYSVKIIDQRVDDNWREHLLKAIGANTICFGTTAMTGSTIKHAVEASRLVKQHFPDLTVVWGGIHASLTPEQTLEHPAIDIIAISEGDFTFLELIEALKNHTPLTQIKGITYKEKENGSYRQITTPERPFERNLDNLPELAYELVEPYMERYVERGTETGRAGDFVFSRGCPFRCEFCYIPAFARRQWRQHSPKELVRRVKHIVQKYNLNFICFLDDNFFTRIDSVREICKLFIQELPGLRWRAVGLRIDTASKMVDEDFKLLWDSGCRDIYIGAETGDPEMMKHIDKDITVDAMLAVNKRLAKTPLIVKYTFICGYPFEREDQLQNTIKVAQQLVRENPNAYVPLNLLTPYPGAKTYDEAVEAGFVPPKTLEEWAAFSLDDWMLTYPNWHTKQQIRRLASMAFSAVFANPKVASRIDNRLIRWLFKLYGPIARLRFRHNWHAFPVESMMARMILRHV</sequence>
<dbReference type="InterPro" id="IPR058240">
    <property type="entry name" value="rSAM_sf"/>
</dbReference>
<dbReference type="SFLD" id="SFLDG01082">
    <property type="entry name" value="B12-binding_domain_containing"/>
    <property type="match status" value="1"/>
</dbReference>
<dbReference type="STRING" id="1618665.UY55_C0005G0011"/>
<dbReference type="CDD" id="cd01335">
    <property type="entry name" value="Radical_SAM"/>
    <property type="match status" value="1"/>
</dbReference>
<dbReference type="Pfam" id="PF04055">
    <property type="entry name" value="Radical_SAM"/>
    <property type="match status" value="1"/>
</dbReference>
<evidence type="ECO:0000256" key="5">
    <source>
        <dbReference type="ARBA" id="ARBA00022723"/>
    </source>
</evidence>
<evidence type="ECO:0000259" key="9">
    <source>
        <dbReference type="PROSITE" id="PS51918"/>
    </source>
</evidence>
<reference evidence="10 11" key="1">
    <citation type="journal article" date="2015" name="Nature">
        <title>rRNA introns, odd ribosomes, and small enigmatic genomes across a large radiation of phyla.</title>
        <authorList>
            <person name="Brown C.T."/>
            <person name="Hug L.A."/>
            <person name="Thomas B.C."/>
            <person name="Sharon I."/>
            <person name="Castelle C.J."/>
            <person name="Singh A."/>
            <person name="Wilkins M.J."/>
            <person name="Williams K.H."/>
            <person name="Banfield J.F."/>
        </authorList>
    </citation>
    <scope>NUCLEOTIDE SEQUENCE [LARGE SCALE GENOMIC DNA]</scope>
</reference>
<evidence type="ECO:0000256" key="4">
    <source>
        <dbReference type="ARBA" id="ARBA00022691"/>
    </source>
</evidence>
<keyword evidence="2" id="KW-0489">Methyltransferase</keyword>
<dbReference type="EMBL" id="LCQK01000005">
    <property type="protein sequence ID" value="KKW14663.1"/>
    <property type="molecule type" value="Genomic_DNA"/>
</dbReference>
<dbReference type="InterPro" id="IPR051198">
    <property type="entry name" value="BchE-like"/>
</dbReference>
<dbReference type="SFLD" id="SFLDG01123">
    <property type="entry name" value="methyltransferase_(Class_B)"/>
    <property type="match status" value="1"/>
</dbReference>
<dbReference type="InterPro" id="IPR036724">
    <property type="entry name" value="Cobalamin-bd_sf"/>
</dbReference>
<dbReference type="PROSITE" id="PS51332">
    <property type="entry name" value="B12_BINDING"/>
    <property type="match status" value="1"/>
</dbReference>
<dbReference type="PANTHER" id="PTHR43409:SF7">
    <property type="entry name" value="BLL1977 PROTEIN"/>
    <property type="match status" value="1"/>
</dbReference>
<dbReference type="GO" id="GO:0051539">
    <property type="term" value="F:4 iron, 4 sulfur cluster binding"/>
    <property type="evidence" value="ECO:0007669"/>
    <property type="project" value="UniProtKB-KW"/>
</dbReference>
<dbReference type="GO" id="GO:0003824">
    <property type="term" value="F:catalytic activity"/>
    <property type="evidence" value="ECO:0007669"/>
    <property type="project" value="InterPro"/>
</dbReference>
<dbReference type="SUPFAM" id="SSF52242">
    <property type="entry name" value="Cobalamin (vitamin B12)-binding domain"/>
    <property type="match status" value="1"/>
</dbReference>
<dbReference type="CDD" id="cd02068">
    <property type="entry name" value="radical_SAM_B12_BD"/>
    <property type="match status" value="1"/>
</dbReference>
<dbReference type="PANTHER" id="PTHR43409">
    <property type="entry name" value="ANAEROBIC MAGNESIUM-PROTOPORPHYRIN IX MONOMETHYL ESTER CYCLASE-RELATED"/>
    <property type="match status" value="1"/>
</dbReference>
<keyword evidence="6" id="KW-0408">Iron</keyword>
<comment type="cofactor">
    <cofactor evidence="1">
        <name>[4Fe-4S] cluster</name>
        <dbReference type="ChEBI" id="CHEBI:49883"/>
    </cofactor>
</comment>
<keyword evidence="5" id="KW-0479">Metal-binding</keyword>
<evidence type="ECO:0000259" key="8">
    <source>
        <dbReference type="PROSITE" id="PS51332"/>
    </source>
</evidence>
<dbReference type="SUPFAM" id="SSF102114">
    <property type="entry name" value="Radical SAM enzymes"/>
    <property type="match status" value="1"/>
</dbReference>
<dbReference type="Pfam" id="PF02310">
    <property type="entry name" value="B12-binding"/>
    <property type="match status" value="1"/>
</dbReference>
<dbReference type="SFLD" id="SFLDS00029">
    <property type="entry name" value="Radical_SAM"/>
    <property type="match status" value="1"/>
</dbReference>
<dbReference type="InterPro" id="IPR023404">
    <property type="entry name" value="rSAM_horseshoe"/>
</dbReference>
<keyword evidence="3" id="KW-0808">Transferase</keyword>
<feature type="domain" description="Radical SAM core" evidence="9">
    <location>
        <begin position="217"/>
        <end position="445"/>
    </location>
</feature>
<dbReference type="GO" id="GO:0046872">
    <property type="term" value="F:metal ion binding"/>
    <property type="evidence" value="ECO:0007669"/>
    <property type="project" value="UniProtKB-KW"/>
</dbReference>
<evidence type="ECO:0000256" key="3">
    <source>
        <dbReference type="ARBA" id="ARBA00022679"/>
    </source>
</evidence>
<evidence type="ECO:0000313" key="10">
    <source>
        <dbReference type="EMBL" id="KKW14663.1"/>
    </source>
</evidence>
<name>A0A0G1W7K2_9BACT</name>
<gene>
    <name evidence="10" type="ORF">UY55_C0005G0011</name>
</gene>
<organism evidence="10 11">
    <name type="scientific">Candidatus Jorgensenbacteria bacterium GW2011_GWB1_50_10</name>
    <dbReference type="NCBI Taxonomy" id="1618665"/>
    <lineage>
        <taxon>Bacteria</taxon>
        <taxon>Candidatus Joergenseniibacteriota</taxon>
    </lineage>
</organism>
<dbReference type="SMART" id="SM00729">
    <property type="entry name" value="Elp3"/>
    <property type="match status" value="1"/>
</dbReference>
<dbReference type="InterPro" id="IPR006158">
    <property type="entry name" value="Cobalamin-bd"/>
</dbReference>
<evidence type="ECO:0000313" key="11">
    <source>
        <dbReference type="Proteomes" id="UP000034224"/>
    </source>
</evidence>
<feature type="domain" description="B12-binding" evidence="8">
    <location>
        <begin position="25"/>
        <end position="165"/>
    </location>
</feature>
<evidence type="ECO:0000256" key="6">
    <source>
        <dbReference type="ARBA" id="ARBA00023004"/>
    </source>
</evidence>
<dbReference type="InterPro" id="IPR034466">
    <property type="entry name" value="Methyltransferase_Class_B"/>
</dbReference>
<dbReference type="PROSITE" id="PS51918">
    <property type="entry name" value="RADICAL_SAM"/>
    <property type="match status" value="1"/>
</dbReference>
<dbReference type="Proteomes" id="UP000034224">
    <property type="component" value="Unassembled WGS sequence"/>
</dbReference>
<dbReference type="Gene3D" id="3.80.30.20">
    <property type="entry name" value="tm_1862 like domain"/>
    <property type="match status" value="1"/>
</dbReference>
<proteinExistence type="predicted"/>
<dbReference type="GO" id="GO:0031419">
    <property type="term" value="F:cobalamin binding"/>
    <property type="evidence" value="ECO:0007669"/>
    <property type="project" value="InterPro"/>
</dbReference>
<dbReference type="InterPro" id="IPR006638">
    <property type="entry name" value="Elp3/MiaA/NifB-like_rSAM"/>
</dbReference>
<keyword evidence="7" id="KW-0411">Iron-sulfur</keyword>
<dbReference type="InterPro" id="IPR007197">
    <property type="entry name" value="rSAM"/>
</dbReference>
<dbReference type="Gene3D" id="3.40.50.280">
    <property type="entry name" value="Cobalamin-binding domain"/>
    <property type="match status" value="1"/>
</dbReference>
<keyword evidence="4" id="KW-0949">S-adenosyl-L-methionine</keyword>
<comment type="caution">
    <text evidence="10">The sequence shown here is derived from an EMBL/GenBank/DDBJ whole genome shotgun (WGS) entry which is preliminary data.</text>
</comment>
<accession>A0A0G1W7K2</accession>
<evidence type="ECO:0000256" key="7">
    <source>
        <dbReference type="ARBA" id="ARBA00023014"/>
    </source>
</evidence>
<evidence type="ECO:0000256" key="1">
    <source>
        <dbReference type="ARBA" id="ARBA00001966"/>
    </source>
</evidence>
<protein>
    <submittedName>
        <fullName evidence="10">Fe-S protein, radical SAM family</fullName>
    </submittedName>
</protein>